<evidence type="ECO:0000313" key="1">
    <source>
        <dbReference type="EMBL" id="TWJ08128.1"/>
    </source>
</evidence>
<evidence type="ECO:0000313" key="2">
    <source>
        <dbReference type="Proteomes" id="UP000321617"/>
    </source>
</evidence>
<reference evidence="1 2" key="1">
    <citation type="journal article" date="2013" name="Stand. Genomic Sci.">
        <title>Genomic Encyclopedia of Type Strains, Phase I: The one thousand microbial genomes (KMG-I) project.</title>
        <authorList>
            <person name="Kyrpides N.C."/>
            <person name="Woyke T."/>
            <person name="Eisen J.A."/>
            <person name="Garrity G."/>
            <person name="Lilburn T.G."/>
            <person name="Beck B.J."/>
            <person name="Whitman W.B."/>
            <person name="Hugenholtz P."/>
            <person name="Klenk H.P."/>
        </authorList>
    </citation>
    <scope>NUCLEOTIDE SEQUENCE [LARGE SCALE GENOMIC DNA]</scope>
    <source>
        <strain evidence="1 2">DSM 45044</strain>
    </source>
</reference>
<sequence>MPVALGLALTTTACGNVAAAFNRYGPPGYVTVAQAGELAPANTFDAGADGRPGQLIGPHYHLELSGYSVMSEVPAEHAAAFGFDGGPIRAKEGTEFFVAVAGPATVPASGPVTAVLRVGDEQRPLERLPAAGETIAAVIPQGADVRLSVMDEKRGQTLDLRTGDRPEAVAGFYNAAFESADPADYEGEGVAVGDAGSGYLPENRDLTISMNVDVAQRSPWLEEPGWAPEGEVWIGVPISGMTTNAVWGFDTGPDSHEPMMLWELKQSDLFSLTPEGGDAVDAEGDLTFVADEDSPYYGTPDSPFDPDSTTLYFAVPEDTVAAELKISPGGKLSAEWADVDGRGSWDKKPKSGKIDLEF</sequence>
<protein>
    <submittedName>
        <fullName evidence="1">Uncharacterized protein</fullName>
    </submittedName>
</protein>
<comment type="caution">
    <text evidence="1">The sequence shown here is derived from an EMBL/GenBank/DDBJ whole genome shotgun (WGS) entry which is preliminary data.</text>
</comment>
<organism evidence="1 2">
    <name type="scientific">Stackebrandtia albiflava</name>
    <dbReference type="NCBI Taxonomy" id="406432"/>
    <lineage>
        <taxon>Bacteria</taxon>
        <taxon>Bacillati</taxon>
        <taxon>Actinomycetota</taxon>
        <taxon>Actinomycetes</taxon>
        <taxon>Glycomycetales</taxon>
        <taxon>Glycomycetaceae</taxon>
        <taxon>Stackebrandtia</taxon>
    </lineage>
</organism>
<dbReference type="EMBL" id="VLLL01000008">
    <property type="protein sequence ID" value="TWJ08128.1"/>
    <property type="molecule type" value="Genomic_DNA"/>
</dbReference>
<dbReference type="AlphaFoldDB" id="A0A562URA8"/>
<gene>
    <name evidence="1" type="ORF">LX16_4348</name>
</gene>
<proteinExistence type="predicted"/>
<dbReference type="Proteomes" id="UP000321617">
    <property type="component" value="Unassembled WGS sequence"/>
</dbReference>
<accession>A0A562URA8</accession>
<name>A0A562URA8_9ACTN</name>
<keyword evidence="2" id="KW-1185">Reference proteome</keyword>